<dbReference type="PRINTS" id="PR00354">
    <property type="entry name" value="7FE8SFRDOXIN"/>
</dbReference>
<evidence type="ECO:0000256" key="5">
    <source>
        <dbReference type="ARBA" id="ARBA00022737"/>
    </source>
</evidence>
<evidence type="ECO:0000256" key="2">
    <source>
        <dbReference type="ARBA" id="ARBA00022448"/>
    </source>
</evidence>
<evidence type="ECO:0000259" key="9">
    <source>
        <dbReference type="PROSITE" id="PS51379"/>
    </source>
</evidence>
<organism evidence="10">
    <name type="scientific">Pyropia endiviifolia</name>
    <dbReference type="NCBI Taxonomy" id="1699272"/>
    <lineage>
        <taxon>Eukaryota</taxon>
        <taxon>Rhodophyta</taxon>
        <taxon>Bangiophyceae</taxon>
        <taxon>Bangiales</taxon>
        <taxon>Bangiaceae</taxon>
        <taxon>Pyropia</taxon>
    </lineage>
</organism>
<dbReference type="Pfam" id="PF13187">
    <property type="entry name" value="Fer4_9"/>
    <property type="match status" value="1"/>
</dbReference>
<evidence type="ECO:0000256" key="3">
    <source>
        <dbReference type="ARBA" id="ARBA00022485"/>
    </source>
</evidence>
<dbReference type="EMBL" id="KT716756">
    <property type="protein sequence ID" value="ALL97282.1"/>
    <property type="molecule type" value="Genomic_DNA"/>
</dbReference>
<keyword evidence="3" id="KW-0004">4Fe-4S</keyword>
<dbReference type="GO" id="GO:0051539">
    <property type="term" value="F:4 iron, 4 sulfur cluster binding"/>
    <property type="evidence" value="ECO:0007669"/>
    <property type="project" value="UniProtKB-KW"/>
</dbReference>
<keyword evidence="5" id="KW-0677">Repeat</keyword>
<dbReference type="PROSITE" id="PS51379">
    <property type="entry name" value="4FE4S_FER_2"/>
    <property type="match status" value="2"/>
</dbReference>
<evidence type="ECO:0000256" key="6">
    <source>
        <dbReference type="ARBA" id="ARBA00022982"/>
    </source>
</evidence>
<dbReference type="PROSITE" id="PS00198">
    <property type="entry name" value="4FE4S_FER_1"/>
    <property type="match status" value="1"/>
</dbReference>
<comment type="cofactor">
    <cofactor evidence="1">
        <name>[4Fe-4S] cluster</name>
        <dbReference type="ChEBI" id="CHEBI:49883"/>
    </cofactor>
</comment>
<evidence type="ECO:0000256" key="4">
    <source>
        <dbReference type="ARBA" id="ARBA00022723"/>
    </source>
</evidence>
<protein>
    <submittedName>
        <fullName evidence="10">NADH-plastoquinone oxidoreductase subunit I</fullName>
        <ecNumber evidence="10">1.6.5.3</ecNumber>
    </submittedName>
</protein>
<dbReference type="PANTHER" id="PTHR43687:SF6">
    <property type="entry name" value="L-ASPARTATE SEMIALDEHYDE SULFURTRANSFERASE IRON-SULFUR SUBUNIT"/>
    <property type="match status" value="1"/>
</dbReference>
<dbReference type="AlphaFoldDB" id="A0A1U6ZGH8"/>
<reference evidence="10" key="1">
    <citation type="submission" date="2015-09" db="EMBL/GenBank/DDBJ databases">
        <authorList>
            <person name="Jackson K.R."/>
            <person name="Lunt B.L."/>
            <person name="Fisher J.N.B."/>
            <person name="Gardner A.V."/>
            <person name="Bailey M.E."/>
            <person name="Deus L.M."/>
            <person name="Earl A.S."/>
            <person name="Gibby P.D."/>
            <person name="Hartmann K.A."/>
            <person name="Liu J.E."/>
            <person name="Manci A.M."/>
            <person name="Nielsen D.A."/>
            <person name="Solomon M.B."/>
            <person name="Breakwell D.P."/>
            <person name="Burnett S.H."/>
            <person name="Grose J.H."/>
        </authorList>
    </citation>
    <scope>NUCLEOTIDE SEQUENCE</scope>
</reference>
<dbReference type="InterPro" id="IPR000813">
    <property type="entry name" value="7Fe_ferredoxin"/>
</dbReference>
<keyword evidence="10" id="KW-0934">Plastid</keyword>
<dbReference type="GO" id="GO:0016491">
    <property type="term" value="F:oxidoreductase activity"/>
    <property type="evidence" value="ECO:0007669"/>
    <property type="project" value="UniProtKB-KW"/>
</dbReference>
<keyword evidence="6" id="KW-0249">Electron transport</keyword>
<sequence length="81" mass="8818">MSHTIVTEKCVGVAECVNACPVACIHQGQGKNAINTDWYWIDFSACIDCGICIQVCPTQGAILDTEEPILDTEEPTLQKSF</sequence>
<dbReference type="GO" id="GO:0009055">
    <property type="term" value="F:electron transfer activity"/>
    <property type="evidence" value="ECO:0007669"/>
    <property type="project" value="InterPro"/>
</dbReference>
<evidence type="ECO:0000313" key="10">
    <source>
        <dbReference type="EMBL" id="ALL97282.1"/>
    </source>
</evidence>
<dbReference type="SUPFAM" id="SSF54862">
    <property type="entry name" value="4Fe-4S ferredoxins"/>
    <property type="match status" value="1"/>
</dbReference>
<evidence type="ECO:0000256" key="7">
    <source>
        <dbReference type="ARBA" id="ARBA00023004"/>
    </source>
</evidence>
<dbReference type="InterPro" id="IPR017900">
    <property type="entry name" value="4Fe4S_Fe_S_CS"/>
</dbReference>
<feature type="domain" description="4Fe-4S ferredoxin-type" evidence="9">
    <location>
        <begin position="1"/>
        <end position="30"/>
    </location>
</feature>
<dbReference type="EC" id="1.6.5.3" evidence="10"/>
<keyword evidence="10" id="KW-0560">Oxidoreductase</keyword>
<dbReference type="PANTHER" id="PTHR43687">
    <property type="entry name" value="ADENYLYLSULFATE REDUCTASE, BETA SUBUNIT"/>
    <property type="match status" value="1"/>
</dbReference>
<geneLocation type="plastid" evidence="10"/>
<keyword evidence="4" id="KW-0479">Metal-binding</keyword>
<evidence type="ECO:0000256" key="1">
    <source>
        <dbReference type="ARBA" id="ARBA00001966"/>
    </source>
</evidence>
<gene>
    <name evidence="10" type="primary">ndhI</name>
</gene>
<dbReference type="InterPro" id="IPR050572">
    <property type="entry name" value="Fe-S_Ferredoxin"/>
</dbReference>
<accession>A0A1U6ZGH8</accession>
<keyword evidence="7" id="KW-0408">Iron</keyword>
<dbReference type="InterPro" id="IPR017896">
    <property type="entry name" value="4Fe4S_Fe-S-bd"/>
</dbReference>
<keyword evidence="8" id="KW-0411">Iron-sulfur</keyword>
<evidence type="ECO:0000256" key="8">
    <source>
        <dbReference type="ARBA" id="ARBA00023014"/>
    </source>
</evidence>
<name>A0A1U6ZGH8_9RHOD</name>
<keyword evidence="2" id="KW-0813">Transport</keyword>
<proteinExistence type="predicted"/>
<dbReference type="Gene3D" id="3.30.70.20">
    <property type="match status" value="1"/>
</dbReference>
<dbReference type="GO" id="GO:0046872">
    <property type="term" value="F:metal ion binding"/>
    <property type="evidence" value="ECO:0007669"/>
    <property type="project" value="UniProtKB-KW"/>
</dbReference>
<feature type="domain" description="4Fe-4S ferredoxin-type" evidence="9">
    <location>
        <begin position="37"/>
        <end position="68"/>
    </location>
</feature>